<dbReference type="EMBL" id="MN740788">
    <property type="protein sequence ID" value="QHU11724.1"/>
    <property type="molecule type" value="Genomic_DNA"/>
</dbReference>
<evidence type="ECO:0000313" key="3">
    <source>
        <dbReference type="EMBL" id="QHU11724.1"/>
    </source>
</evidence>
<sequence length="649" mass="75984">MEPVINIVKLIERNPITRISSESFHSKLTVKIKDNFTDSQQQLFLATFFCYLNYDVKSSFVVDLDEIWKWTGFARKDPAKRLLEKCFTINIDYIVENFAPPTGGAGYEKVSDDEKDTRGGANKETILMTVNTFKKFCLKANTKRADEIHDYYIKLEELLHEAVMEENNDIRDQLSLTHTRLTQKDKKISQLSKYVLRKFNNKFKAGNCVYFVRSPAIKDRFKVGSTANINTRLQDFSTSSPEPFEVIELFFTEFHTLLEKSIKEIFSKCRVSVNCEWYHNTEQDAIKQFILEQKKIYDKFKIYSDIETVDKLLHPSNDTSQDQDQDQVSEQVSECEESPSTSELSEFEEPQNEESLNDEAVAVYDNEKVCKTCHKNLPHRLFYCIDKSTRQYFDSCISCHQQENGGIEKKQCTRCLALKERSGFVLDKTKKDGLTYECKDCRYELNNQRIQKLKEDNPTFRKLPCSECQEYKFKKMFFWDTSVPVTEATTVYLSQCKDCFSRANGPHKQCFTCKGIKTTEEFDKKSANKDGLESYCKTCRKEDRDKIRNEQREQNKNKNKKQCLQCQEFLKSNMFFKNEQQELYDLCMNCYTPSSLQCNKCLEVKTKSCFSLDSTKKTGYRTLCKSCSWTRKSRPFTPRRIVSIPLPNF</sequence>
<reference evidence="3" key="1">
    <citation type="journal article" date="2020" name="Nature">
        <title>Giant virus diversity and host interactions through global metagenomics.</title>
        <authorList>
            <person name="Schulz F."/>
            <person name="Roux S."/>
            <person name="Paez-Espino D."/>
            <person name="Jungbluth S."/>
            <person name="Walsh D.A."/>
            <person name="Denef V.J."/>
            <person name="McMahon K.D."/>
            <person name="Konstantinidis K.T."/>
            <person name="Eloe-Fadrosh E.A."/>
            <person name="Kyrpides N.C."/>
            <person name="Woyke T."/>
        </authorList>
    </citation>
    <scope>NUCLEOTIDE SEQUENCE</scope>
    <source>
        <strain evidence="3">GVMAG-S-1101169-75</strain>
    </source>
</reference>
<dbReference type="SMART" id="SM00974">
    <property type="entry name" value="T5orf172"/>
    <property type="match status" value="1"/>
</dbReference>
<dbReference type="AlphaFoldDB" id="A0A6C0K6K0"/>
<proteinExistence type="predicted"/>
<dbReference type="InterPro" id="IPR018306">
    <property type="entry name" value="Phage_T5_Orf172_DNA-bd"/>
</dbReference>
<protein>
    <recommendedName>
        <fullName evidence="2">Bacteriophage T5 Orf172 DNA-binding domain-containing protein</fullName>
    </recommendedName>
</protein>
<dbReference type="InterPro" id="IPR018879">
    <property type="entry name" value="MSV199_dom"/>
</dbReference>
<feature type="domain" description="Bacteriophage T5 Orf172 DNA-binding" evidence="2">
    <location>
        <begin position="215"/>
        <end position="290"/>
    </location>
</feature>
<feature type="compositionally biased region" description="Acidic residues" evidence="1">
    <location>
        <begin position="345"/>
        <end position="357"/>
    </location>
</feature>
<dbReference type="Pfam" id="PF13455">
    <property type="entry name" value="MUG113"/>
    <property type="match status" value="1"/>
</dbReference>
<dbReference type="Pfam" id="PF10553">
    <property type="entry name" value="MSV199"/>
    <property type="match status" value="1"/>
</dbReference>
<feature type="compositionally biased region" description="Acidic residues" evidence="1">
    <location>
        <begin position="321"/>
        <end position="337"/>
    </location>
</feature>
<dbReference type="SUPFAM" id="SSF48695">
    <property type="entry name" value="Multiheme cytochromes"/>
    <property type="match status" value="1"/>
</dbReference>
<evidence type="ECO:0000259" key="2">
    <source>
        <dbReference type="SMART" id="SM00974"/>
    </source>
</evidence>
<evidence type="ECO:0000256" key="1">
    <source>
        <dbReference type="SAM" id="MobiDB-lite"/>
    </source>
</evidence>
<organism evidence="3">
    <name type="scientific">viral metagenome</name>
    <dbReference type="NCBI Taxonomy" id="1070528"/>
    <lineage>
        <taxon>unclassified sequences</taxon>
        <taxon>metagenomes</taxon>
        <taxon>organismal metagenomes</taxon>
    </lineage>
</organism>
<feature type="region of interest" description="Disordered" evidence="1">
    <location>
        <begin position="314"/>
        <end position="357"/>
    </location>
</feature>
<accession>A0A6C0K6K0</accession>
<dbReference type="InterPro" id="IPR036280">
    <property type="entry name" value="Multihaem_cyt_sf"/>
</dbReference>
<name>A0A6C0K6K0_9ZZZZ</name>